<dbReference type="SUPFAM" id="SSF69618">
    <property type="entry name" value="HemD-like"/>
    <property type="match status" value="1"/>
</dbReference>
<dbReference type="EMBL" id="VGJX01000043">
    <property type="protein sequence ID" value="MBM3273765.1"/>
    <property type="molecule type" value="Genomic_DNA"/>
</dbReference>
<dbReference type="Proteomes" id="UP000703893">
    <property type="component" value="Unassembled WGS sequence"/>
</dbReference>
<dbReference type="GO" id="GO:0006782">
    <property type="term" value="P:protoporphyrinogen IX biosynthetic process"/>
    <property type="evidence" value="ECO:0007669"/>
    <property type="project" value="UniProtKB-UniRule"/>
</dbReference>
<evidence type="ECO:0000256" key="9">
    <source>
        <dbReference type="RuleBase" id="RU366031"/>
    </source>
</evidence>
<keyword evidence="4 9" id="KW-0456">Lyase</keyword>
<name>A0A937X404_9BACT</name>
<evidence type="ECO:0000256" key="6">
    <source>
        <dbReference type="ARBA" id="ARBA00037589"/>
    </source>
</evidence>
<dbReference type="Pfam" id="PF02602">
    <property type="entry name" value="HEM4"/>
    <property type="match status" value="1"/>
</dbReference>
<evidence type="ECO:0000256" key="5">
    <source>
        <dbReference type="ARBA" id="ARBA00023244"/>
    </source>
</evidence>
<dbReference type="PANTHER" id="PTHR38042">
    <property type="entry name" value="UROPORPHYRINOGEN-III SYNTHASE, CHLOROPLASTIC"/>
    <property type="match status" value="1"/>
</dbReference>
<sequence>MSDGADAAPVPEESAALLREGERPLADRTVLVTRAPEQSGELLALLAEAGAETIALPTIAFFPPVDPRPLERAIVDLQTYSWIAFTSSNAVHAFFERLGDDLPGKMGHVRLAAVGPKTAEAISHWGLTAQLVAAKGNAASLADGLGRVCMPGDRLLYPRAERVSDDLAGRLQVFKVVVHDPIAYRAAPPTGDSFQVAHKLKNGAIHWITALSGSA</sequence>
<proteinExistence type="inferred from homology"/>
<evidence type="ECO:0000256" key="3">
    <source>
        <dbReference type="ARBA" id="ARBA00013109"/>
    </source>
</evidence>
<evidence type="ECO:0000313" key="12">
    <source>
        <dbReference type="Proteomes" id="UP000703893"/>
    </source>
</evidence>
<dbReference type="GO" id="GO:0004852">
    <property type="term" value="F:uroporphyrinogen-III synthase activity"/>
    <property type="evidence" value="ECO:0007669"/>
    <property type="project" value="UniProtKB-UniRule"/>
</dbReference>
<feature type="domain" description="Tetrapyrrole biosynthesis uroporphyrinogen III synthase" evidence="10">
    <location>
        <begin position="42"/>
        <end position="215"/>
    </location>
</feature>
<reference evidence="11 12" key="1">
    <citation type="submission" date="2019-03" db="EMBL/GenBank/DDBJ databases">
        <title>Lake Tanganyika Metagenome-Assembled Genomes (MAGs).</title>
        <authorList>
            <person name="Tran P."/>
        </authorList>
    </citation>
    <scope>NUCLEOTIDE SEQUENCE [LARGE SCALE GENOMIC DNA]</scope>
    <source>
        <strain evidence="11">K_DeepCast_65m_m2_236</strain>
    </source>
</reference>
<dbReference type="Gene3D" id="3.40.50.10090">
    <property type="match status" value="2"/>
</dbReference>
<keyword evidence="5 9" id="KW-0627">Porphyrin biosynthesis</keyword>
<dbReference type="InterPro" id="IPR039793">
    <property type="entry name" value="UROS/Hem4"/>
</dbReference>
<comment type="pathway">
    <text evidence="1 9">Porphyrin-containing compound metabolism; protoporphyrin-IX biosynthesis; coproporphyrinogen-III from 5-aminolevulinate: step 3/4.</text>
</comment>
<evidence type="ECO:0000256" key="4">
    <source>
        <dbReference type="ARBA" id="ARBA00023239"/>
    </source>
</evidence>
<protein>
    <recommendedName>
        <fullName evidence="7 9">Uroporphyrinogen-III synthase</fullName>
        <ecNumber evidence="3 9">4.2.1.75</ecNumber>
    </recommendedName>
</protein>
<evidence type="ECO:0000313" key="11">
    <source>
        <dbReference type="EMBL" id="MBM3273765.1"/>
    </source>
</evidence>
<comment type="caution">
    <text evidence="11">The sequence shown here is derived from an EMBL/GenBank/DDBJ whole genome shotgun (WGS) entry which is preliminary data.</text>
</comment>
<dbReference type="GO" id="GO:0006780">
    <property type="term" value="P:uroporphyrinogen III biosynthetic process"/>
    <property type="evidence" value="ECO:0007669"/>
    <property type="project" value="UniProtKB-UniRule"/>
</dbReference>
<evidence type="ECO:0000256" key="2">
    <source>
        <dbReference type="ARBA" id="ARBA00008133"/>
    </source>
</evidence>
<dbReference type="InterPro" id="IPR036108">
    <property type="entry name" value="4pyrrol_syn_uPrphyn_synt_sf"/>
</dbReference>
<accession>A0A937X404</accession>
<comment type="similarity">
    <text evidence="2 9">Belongs to the uroporphyrinogen-III synthase family.</text>
</comment>
<feature type="non-terminal residue" evidence="11">
    <location>
        <position position="215"/>
    </location>
</feature>
<comment type="function">
    <text evidence="6 9">Catalyzes cyclization of the linear tetrapyrrole, hydroxymethylbilane, to the macrocyclic uroporphyrinogen III.</text>
</comment>
<gene>
    <name evidence="11" type="ORF">FJZ00_01330</name>
</gene>
<dbReference type="AlphaFoldDB" id="A0A937X404"/>
<evidence type="ECO:0000256" key="7">
    <source>
        <dbReference type="ARBA" id="ARBA00040167"/>
    </source>
</evidence>
<evidence type="ECO:0000256" key="1">
    <source>
        <dbReference type="ARBA" id="ARBA00004772"/>
    </source>
</evidence>
<dbReference type="CDD" id="cd06578">
    <property type="entry name" value="HemD"/>
    <property type="match status" value="1"/>
</dbReference>
<comment type="catalytic activity">
    <reaction evidence="8 9">
        <text>hydroxymethylbilane = uroporphyrinogen III + H2O</text>
        <dbReference type="Rhea" id="RHEA:18965"/>
        <dbReference type="ChEBI" id="CHEBI:15377"/>
        <dbReference type="ChEBI" id="CHEBI:57308"/>
        <dbReference type="ChEBI" id="CHEBI:57845"/>
        <dbReference type="EC" id="4.2.1.75"/>
    </reaction>
</comment>
<dbReference type="PANTHER" id="PTHR38042:SF1">
    <property type="entry name" value="UROPORPHYRINOGEN-III SYNTHASE, CHLOROPLASTIC"/>
    <property type="match status" value="1"/>
</dbReference>
<dbReference type="EC" id="4.2.1.75" evidence="3 9"/>
<evidence type="ECO:0000259" key="10">
    <source>
        <dbReference type="Pfam" id="PF02602"/>
    </source>
</evidence>
<organism evidence="11 12">
    <name type="scientific">Candidatus Tanganyikabacteria bacterium</name>
    <dbReference type="NCBI Taxonomy" id="2961651"/>
    <lineage>
        <taxon>Bacteria</taxon>
        <taxon>Bacillati</taxon>
        <taxon>Candidatus Sericytochromatia</taxon>
        <taxon>Candidatus Tanganyikabacteria</taxon>
    </lineage>
</organism>
<dbReference type="InterPro" id="IPR003754">
    <property type="entry name" value="4pyrrol_synth_uPrphyn_synth"/>
</dbReference>
<evidence type="ECO:0000256" key="8">
    <source>
        <dbReference type="ARBA" id="ARBA00048617"/>
    </source>
</evidence>